<keyword evidence="14" id="KW-0157">Chromophore</keyword>
<keyword evidence="5" id="KW-0597">Phosphoprotein</keyword>
<comment type="catalytic activity">
    <reaction evidence="17">
        <text>5-phospho-alpha-D-ribose 1-diphosphate + nicotinate + ATP + H2O = nicotinate beta-D-ribonucleotide + ADP + phosphate + diphosphate</text>
        <dbReference type="Rhea" id="RHEA:36163"/>
        <dbReference type="ChEBI" id="CHEBI:15377"/>
        <dbReference type="ChEBI" id="CHEBI:30616"/>
        <dbReference type="ChEBI" id="CHEBI:32544"/>
        <dbReference type="ChEBI" id="CHEBI:33019"/>
        <dbReference type="ChEBI" id="CHEBI:43474"/>
        <dbReference type="ChEBI" id="CHEBI:57502"/>
        <dbReference type="ChEBI" id="CHEBI:58017"/>
        <dbReference type="ChEBI" id="CHEBI:456216"/>
        <dbReference type="EC" id="6.3.4.21"/>
    </reaction>
</comment>
<dbReference type="InterPro" id="IPR000014">
    <property type="entry name" value="PAS"/>
</dbReference>
<dbReference type="InterPro" id="IPR040727">
    <property type="entry name" value="NAPRTase_N"/>
</dbReference>
<evidence type="ECO:0000256" key="3">
    <source>
        <dbReference type="ARBA" id="ARBA00013236"/>
    </source>
</evidence>
<protein>
    <recommendedName>
        <fullName evidence="3">nicotinate phosphoribosyltransferase</fullName>
        <ecNumber evidence="3">6.3.4.21</ecNumber>
    </recommendedName>
</protein>
<dbReference type="InterPro" id="IPR036097">
    <property type="entry name" value="HisK_dim/P_sf"/>
</dbReference>
<evidence type="ECO:0000313" key="22">
    <source>
        <dbReference type="Proteomes" id="UP000078284"/>
    </source>
</evidence>
<dbReference type="InterPro" id="IPR006405">
    <property type="entry name" value="Nic_PRibTrfase_pncB"/>
</dbReference>
<dbReference type="SUPFAM" id="SSF51690">
    <property type="entry name" value="Nicotinate/Quinolinate PRTase C-terminal domain-like"/>
    <property type="match status" value="1"/>
</dbReference>
<dbReference type="Gene3D" id="3.30.450.20">
    <property type="entry name" value="PAS domain"/>
    <property type="match status" value="1"/>
</dbReference>
<feature type="domain" description="PAS" evidence="20">
    <location>
        <begin position="531"/>
        <end position="577"/>
    </location>
</feature>
<dbReference type="SUPFAM" id="SSF109854">
    <property type="entry name" value="DinB/YfiT-like putative metalloenzymes"/>
    <property type="match status" value="1"/>
</dbReference>
<dbReference type="FunFam" id="3.20.20.70:FF:000076">
    <property type="entry name" value="Nicotinate phosphoribosyltransferase"/>
    <property type="match status" value="1"/>
</dbReference>
<dbReference type="NCBIfam" id="NF006694">
    <property type="entry name" value="PRK09243.1-1"/>
    <property type="match status" value="1"/>
</dbReference>
<evidence type="ECO:0000256" key="4">
    <source>
        <dbReference type="ARBA" id="ARBA00022543"/>
    </source>
</evidence>
<evidence type="ECO:0000259" key="20">
    <source>
        <dbReference type="PROSITE" id="PS50112"/>
    </source>
</evidence>
<dbReference type="SMART" id="SM00388">
    <property type="entry name" value="HisKA"/>
    <property type="match status" value="1"/>
</dbReference>
<dbReference type="CDD" id="cd01570">
    <property type="entry name" value="NAPRTase_A"/>
    <property type="match status" value="1"/>
</dbReference>
<dbReference type="InterPro" id="IPR003594">
    <property type="entry name" value="HATPase_dom"/>
</dbReference>
<dbReference type="Pfam" id="PF17956">
    <property type="entry name" value="NAPRTase_C"/>
    <property type="match status" value="1"/>
</dbReference>
<dbReference type="PROSITE" id="PS50109">
    <property type="entry name" value="HIS_KIN"/>
    <property type="match status" value="1"/>
</dbReference>
<dbReference type="EMBL" id="LUHQ01000025">
    <property type="protein sequence ID" value="OAO89097.1"/>
    <property type="molecule type" value="Genomic_DNA"/>
</dbReference>
<dbReference type="PANTHER" id="PTHR11098:SF1">
    <property type="entry name" value="NICOTINATE PHOSPHORIBOSYLTRANSFERASE"/>
    <property type="match status" value="1"/>
</dbReference>
<name>A0A178U7D2_ARATH</name>
<keyword evidence="13" id="KW-0749">Sporulation</keyword>
<feature type="transmembrane region" description="Helical" evidence="18">
    <location>
        <begin position="373"/>
        <end position="394"/>
    </location>
</feature>
<keyword evidence="12" id="KW-0067">ATP-binding</keyword>
<evidence type="ECO:0000256" key="5">
    <source>
        <dbReference type="ARBA" id="ARBA00022553"/>
    </source>
</evidence>
<feature type="transmembrane region" description="Helical" evidence="18">
    <location>
        <begin position="514"/>
        <end position="534"/>
    </location>
</feature>
<dbReference type="UniPathway" id="UPA00253">
    <property type="reaction ID" value="UER00457"/>
</dbReference>
<dbReference type="CDD" id="cd00082">
    <property type="entry name" value="HisKA"/>
    <property type="match status" value="1"/>
</dbReference>
<evidence type="ECO:0000256" key="1">
    <source>
        <dbReference type="ARBA" id="ARBA00004952"/>
    </source>
</evidence>
<dbReference type="GO" id="GO:0009881">
    <property type="term" value="F:photoreceptor activity"/>
    <property type="evidence" value="ECO:0007669"/>
    <property type="project" value="UniProtKB-KW"/>
</dbReference>
<feature type="transmembrane region" description="Helical" evidence="18">
    <location>
        <begin position="183"/>
        <end position="201"/>
    </location>
</feature>
<dbReference type="NCBIfam" id="NF009131">
    <property type="entry name" value="PRK12484.1"/>
    <property type="match status" value="1"/>
</dbReference>
<dbReference type="EC" id="6.3.4.21" evidence="3"/>
<organism evidence="21 22">
    <name type="scientific">Arabidopsis thaliana</name>
    <name type="common">Mouse-ear cress</name>
    <dbReference type="NCBI Taxonomy" id="3702"/>
    <lineage>
        <taxon>Eukaryota</taxon>
        <taxon>Viridiplantae</taxon>
        <taxon>Streptophyta</taxon>
        <taxon>Embryophyta</taxon>
        <taxon>Tracheophyta</taxon>
        <taxon>Spermatophyta</taxon>
        <taxon>Magnoliopsida</taxon>
        <taxon>eudicotyledons</taxon>
        <taxon>Gunneridae</taxon>
        <taxon>Pentapetalae</taxon>
        <taxon>rosids</taxon>
        <taxon>malvids</taxon>
        <taxon>Brassicales</taxon>
        <taxon>Brassicaceae</taxon>
        <taxon>Camelineae</taxon>
        <taxon>Arabidopsis</taxon>
    </lineage>
</organism>
<dbReference type="Gene3D" id="3.30.565.10">
    <property type="entry name" value="Histidine kinase-like ATPase, C-terminal domain"/>
    <property type="match status" value="1"/>
</dbReference>
<reference evidence="22" key="1">
    <citation type="journal article" date="2016" name="Proc. Natl. Acad. Sci. U.S.A.">
        <title>Chromosome-level assembly of Arabidopsis thaliana Ler reveals the extent of translocation and inversion polymorphisms.</title>
        <authorList>
            <person name="Zapata L."/>
            <person name="Ding J."/>
            <person name="Willing E.M."/>
            <person name="Hartwig B."/>
            <person name="Bezdan D."/>
            <person name="Jiao W.B."/>
            <person name="Patel V."/>
            <person name="Velikkakam James G."/>
            <person name="Koornneef M."/>
            <person name="Ossowski S."/>
            <person name="Schneeberger K."/>
        </authorList>
    </citation>
    <scope>NUCLEOTIDE SEQUENCE [LARGE SCALE GENOMIC DNA]</scope>
    <source>
        <strain evidence="22">cv. Landsberg erecta</strain>
    </source>
</reference>
<dbReference type="GO" id="GO:0005524">
    <property type="term" value="F:ATP binding"/>
    <property type="evidence" value="ECO:0007669"/>
    <property type="project" value="UniProtKB-KW"/>
</dbReference>
<dbReference type="Gene3D" id="1.10.287.130">
    <property type="match status" value="1"/>
</dbReference>
<dbReference type="InterPro" id="IPR034660">
    <property type="entry name" value="DinB/YfiT-like"/>
</dbReference>
<dbReference type="PROSITE" id="PS50112">
    <property type="entry name" value="PAS"/>
    <property type="match status" value="1"/>
</dbReference>
<dbReference type="NCBIfam" id="TIGR01513">
    <property type="entry name" value="NAPRTase_put"/>
    <property type="match status" value="1"/>
</dbReference>
<evidence type="ECO:0000256" key="15">
    <source>
        <dbReference type="ARBA" id="ARBA00023170"/>
    </source>
</evidence>
<dbReference type="SUPFAM" id="SSF47384">
    <property type="entry name" value="Homodimeric domain of signal transducing histidine kinase"/>
    <property type="match status" value="1"/>
</dbReference>
<dbReference type="InterPro" id="IPR036890">
    <property type="entry name" value="HATPase_C_sf"/>
</dbReference>
<dbReference type="GO" id="GO:0000155">
    <property type="term" value="F:phosphorelay sensor kinase activity"/>
    <property type="evidence" value="ECO:0007669"/>
    <property type="project" value="InterPro"/>
</dbReference>
<keyword evidence="6" id="KW-0436">Ligase</keyword>
<feature type="transmembrane region" description="Helical" evidence="18">
    <location>
        <begin position="409"/>
        <end position="427"/>
    </location>
</feature>
<dbReference type="Gene3D" id="3.20.140.10">
    <property type="entry name" value="nicotinate phosphoribosyltransferase"/>
    <property type="match status" value="1"/>
</dbReference>
<dbReference type="Pfam" id="PF00512">
    <property type="entry name" value="HisKA"/>
    <property type="match status" value="1"/>
</dbReference>
<dbReference type="NCBIfam" id="TIGR00229">
    <property type="entry name" value="sensory_box"/>
    <property type="match status" value="1"/>
</dbReference>
<dbReference type="InterPro" id="IPR036068">
    <property type="entry name" value="Nicotinate_pribotase-like_C"/>
</dbReference>
<dbReference type="NCBIfam" id="NF006695">
    <property type="entry name" value="PRK09243.1-2"/>
    <property type="match status" value="1"/>
</dbReference>
<dbReference type="InterPro" id="IPR035965">
    <property type="entry name" value="PAS-like_dom_sf"/>
</dbReference>
<feature type="domain" description="Histidine kinase" evidence="19">
    <location>
        <begin position="643"/>
        <end position="850"/>
    </location>
</feature>
<evidence type="ECO:0000313" key="21">
    <source>
        <dbReference type="EMBL" id="OAO89097.1"/>
    </source>
</evidence>
<keyword evidence="18" id="KW-0812">Transmembrane</keyword>
<keyword evidence="9" id="KW-0808">Transferase</keyword>
<evidence type="ECO:0000256" key="14">
    <source>
        <dbReference type="ARBA" id="ARBA00022991"/>
    </source>
</evidence>
<dbReference type="CDD" id="cd00130">
    <property type="entry name" value="PAS"/>
    <property type="match status" value="1"/>
</dbReference>
<evidence type="ECO:0000256" key="12">
    <source>
        <dbReference type="ARBA" id="ARBA00022840"/>
    </source>
</evidence>
<comment type="caution">
    <text evidence="21">The sequence shown here is derived from an EMBL/GenBank/DDBJ whole genome shotgun (WGS) entry which is preliminary data.</text>
</comment>
<keyword evidence="8" id="KW-0662">Pyridine nucleotide biosynthesis</keyword>
<gene>
    <name evidence="21" type="ORF">AXX17_ATUG04520</name>
</gene>
<dbReference type="Pfam" id="PF04095">
    <property type="entry name" value="NAPRTase"/>
    <property type="match status" value="1"/>
</dbReference>
<evidence type="ECO:0000256" key="16">
    <source>
        <dbReference type="ARBA" id="ARBA00023426"/>
    </source>
</evidence>
<feature type="transmembrane region" description="Helical" evidence="18">
    <location>
        <begin position="448"/>
        <end position="466"/>
    </location>
</feature>
<feature type="transmembrane region" description="Helical" evidence="18">
    <location>
        <begin position="216"/>
        <end position="233"/>
    </location>
</feature>
<keyword evidence="11" id="KW-0418">Kinase</keyword>
<comment type="pathway">
    <text evidence="1">Cofactor biosynthesis; NAD(+) biosynthesis; nicotinate D-ribonucleotide from nicotinate: step 1/1.</text>
</comment>
<dbReference type="InterPro" id="IPR041525">
    <property type="entry name" value="N/Namide_PRibTrfase"/>
</dbReference>
<dbReference type="InterPro" id="IPR013785">
    <property type="entry name" value="Aldolase_TIM"/>
</dbReference>
<dbReference type="ExpressionAtlas" id="A0A178U7D2">
    <property type="expression patterns" value="baseline and differential"/>
</dbReference>
<dbReference type="Pfam" id="PF13426">
    <property type="entry name" value="PAS_9"/>
    <property type="match status" value="1"/>
</dbReference>
<evidence type="ECO:0000259" key="19">
    <source>
        <dbReference type="PROSITE" id="PS50109"/>
    </source>
</evidence>
<keyword evidence="7" id="KW-0716">Sensory transduction</keyword>
<dbReference type="SMART" id="SM00387">
    <property type="entry name" value="HATPase_c"/>
    <property type="match status" value="1"/>
</dbReference>
<feature type="transmembrane region" description="Helical" evidence="18">
    <location>
        <begin position="472"/>
        <end position="493"/>
    </location>
</feature>
<evidence type="ECO:0000256" key="10">
    <source>
        <dbReference type="ARBA" id="ARBA00022741"/>
    </source>
</evidence>
<dbReference type="InterPro" id="IPR007229">
    <property type="entry name" value="Nic_PRibTrfase-Fam"/>
</dbReference>
<sequence length="1322" mass="150488">MKEHMNMENTLKVREELWQNVSDLSDEQLNTVVVPGKWTIMQVLDHLYLMERAITKGLSAAIASGEDHPTELKPFLLTLDRTRRIDAPAPLVPSAVRQSLSSVHAKLDQSRAALLQAVEGISDEVLERRSYPHPVFGLMDVKQWLSFVGVHEQRHMEQIKELREIGGALLTREHIDMRQSKRFAMWAGFVLIVLYLIKLQLTASGYIPSRIRGSEWFLGLAGLYATATLLISYRHSDRARYWLYYACGTFCYAIAEFVWLGLLHFNLAHRGQFSAAHVLWMLQFVLYLAALFNQYKQNKRKLTLRFMTEILFFGVIAFAQYWFTSLLPLIQGGHTFSMGLAGFFLFCSSMNIVLLSGLVILCLYERNSMPRSAIALLIAGFFIRSMGNTVIMLLGDRSFISQWYGLTDLTWFVGLMLIGFAGVAGIPKEETLLTHYRLRKCTLFDHRLSISREFVPLLLGALLLMIEFYTMLPAFLASLLFAAVGLLLIRLFLAIYEGQSANLKLRDSNANYRTWAENSLVGLFVVRSSVIVYANRHLECIFGYEPGGMIGHPVEEWLEAEDIKKYTDQLEKQLGSGGSPRFDIIARRLDRSVLYLEVQLTTTIYEGEAAQSGVVLDITERKLSEQWLIRSEKLSVIGQLAAGVAHEIRNPLTALKGFTQLLQQGADSNRKYFEIMLAELERINYIVGEFMVLSKPHNRQQLQAHDIHHILTGIIPILDSQAIMHNVSIEIRPPREEHLVHCDENQIKQVLINLLKNAIEAMTSGGYVRVRYDYDELKREMTMHIEDEGPGIPQEMLARLGEPFFTTKDKGTGLGLMVCFKIIQAHGGTLEVANRERRSHLEDNELTLHTDKYQINMMYAHWVHGTLHDKEVFELYFRKLPFGNGYAVCAGLERVVHYLNQLHFGEAELHYLREQEEQYDEGFLTELRSLRFTGNLHAVAEGTLVFPNEPLIRVEARTFEAHLIETALLNFVNYQTLIATKASRIKQVAHDDILLEFGTRRAQEADAAIWGARASYLAGFHATSNLRAGMRFGIPTKGTHAHAWIQGHDSEEEAFRLFAEALPDQASLLVDTYDTLKSGVPHAIQTAKWLEGRGKRLQSIRIDSGDLAYTSKQARAMLDAAGFTDVKIIASNDLDENLILNLKAQNAKIDIWGIGTQLITAADQPSLGGVYKLVARETKEGYEPVIKISGNPEKVSNPGVKALYRIIDEATDKAVADYMPLWDEDDVEQQRPLRLFDPAHPYRNRTVNHYRAIPLLQPIFQNGEFVYELPSLSAIRAYHEEQLGWFWPEFLRKLNPELYRVNLSQAAWDLKMELIHRYQAPN</sequence>
<comment type="function">
    <text evidence="16">Catalyzes the first step in the biosynthesis of NAD from nicotinic acid, the ATP-dependent synthesis of beta-nicotinate D-ribonucleotide from nicotinate and 5-phospho-D-ribose 1-phosphate. Helps prevent cellular oxidative stress via its role in NAD biosynthesis.</text>
</comment>
<dbReference type="Gene3D" id="1.20.120.450">
    <property type="entry name" value="dinb family like domain"/>
    <property type="match status" value="1"/>
</dbReference>
<accession>A0A178U7D2</accession>
<proteinExistence type="inferred from homology"/>
<dbReference type="GO" id="GO:0004516">
    <property type="term" value="F:nicotinate phosphoribosyltransferase activity"/>
    <property type="evidence" value="ECO:0007669"/>
    <property type="project" value="UniProtKB-EC"/>
</dbReference>
<evidence type="ECO:0000256" key="13">
    <source>
        <dbReference type="ARBA" id="ARBA00022969"/>
    </source>
</evidence>
<dbReference type="SUPFAM" id="SSF54675">
    <property type="entry name" value="Nicotinate/Quinolinate PRTase N-terminal domain-like"/>
    <property type="match status" value="1"/>
</dbReference>
<dbReference type="Proteomes" id="UP000078284">
    <property type="component" value="Unassembled WGS sequence"/>
</dbReference>
<evidence type="ECO:0000256" key="6">
    <source>
        <dbReference type="ARBA" id="ARBA00022598"/>
    </source>
</evidence>
<dbReference type="GO" id="GO:0030435">
    <property type="term" value="P:sporulation resulting in formation of a cellular spore"/>
    <property type="evidence" value="ECO:0007669"/>
    <property type="project" value="UniProtKB-KW"/>
</dbReference>
<keyword evidence="18" id="KW-0472">Membrane</keyword>
<feature type="transmembrane region" description="Helical" evidence="18">
    <location>
        <begin position="242"/>
        <end position="262"/>
    </location>
</feature>
<dbReference type="Pfam" id="PF02518">
    <property type="entry name" value="HATPase_c"/>
    <property type="match status" value="1"/>
</dbReference>
<dbReference type="GO" id="GO:0009435">
    <property type="term" value="P:NAD+ biosynthetic process"/>
    <property type="evidence" value="ECO:0007669"/>
    <property type="project" value="UniProtKB-UniPathway"/>
</dbReference>
<keyword evidence="18" id="KW-1133">Transmembrane helix</keyword>
<dbReference type="SUPFAM" id="SSF55874">
    <property type="entry name" value="ATPase domain of HSP90 chaperone/DNA topoisomerase II/histidine kinase"/>
    <property type="match status" value="1"/>
</dbReference>
<dbReference type="InterPro" id="IPR004358">
    <property type="entry name" value="Sig_transdc_His_kin-like_C"/>
</dbReference>
<evidence type="ECO:0000256" key="7">
    <source>
        <dbReference type="ARBA" id="ARBA00022606"/>
    </source>
</evidence>
<dbReference type="Gene3D" id="3.20.20.70">
    <property type="entry name" value="Aldolase class I"/>
    <property type="match status" value="1"/>
</dbReference>
<feature type="transmembrane region" description="Helical" evidence="18">
    <location>
        <begin position="304"/>
        <end position="323"/>
    </location>
</feature>
<dbReference type="SMART" id="SM00091">
    <property type="entry name" value="PAS"/>
    <property type="match status" value="1"/>
</dbReference>
<keyword evidence="4" id="KW-0600">Photoreceptor protein</keyword>
<evidence type="ECO:0000256" key="18">
    <source>
        <dbReference type="SAM" id="Phobius"/>
    </source>
</evidence>
<dbReference type="InterPro" id="IPR024775">
    <property type="entry name" value="DinB-like"/>
</dbReference>
<dbReference type="InterPro" id="IPR005467">
    <property type="entry name" value="His_kinase_dom"/>
</dbReference>
<dbReference type="Pfam" id="PF17767">
    <property type="entry name" value="NAPRTase_N"/>
    <property type="match status" value="1"/>
</dbReference>
<evidence type="ECO:0000256" key="9">
    <source>
        <dbReference type="ARBA" id="ARBA00022679"/>
    </source>
</evidence>
<keyword evidence="10" id="KW-0547">Nucleotide-binding</keyword>
<keyword evidence="15" id="KW-0675">Receptor</keyword>
<dbReference type="FunFam" id="1.10.287.130:FF:000040">
    <property type="entry name" value="PAS domain-containing sensor histidine kinase"/>
    <property type="match status" value="1"/>
</dbReference>
<evidence type="ECO:0000256" key="8">
    <source>
        <dbReference type="ARBA" id="ARBA00022642"/>
    </source>
</evidence>
<dbReference type="PANTHER" id="PTHR11098">
    <property type="entry name" value="NICOTINATE PHOSPHORIBOSYLTRANSFERASE"/>
    <property type="match status" value="1"/>
</dbReference>
<comment type="similarity">
    <text evidence="2">Belongs to the NAPRTase family.</text>
</comment>
<evidence type="ECO:0000256" key="17">
    <source>
        <dbReference type="ARBA" id="ARBA00048668"/>
    </source>
</evidence>
<feature type="transmembrane region" description="Helical" evidence="18">
    <location>
        <begin position="274"/>
        <end position="292"/>
    </location>
</feature>
<dbReference type="Pfam" id="PF12867">
    <property type="entry name" value="DinB_2"/>
    <property type="match status" value="1"/>
</dbReference>
<dbReference type="PRINTS" id="PR00344">
    <property type="entry name" value="BCTRLSENSOR"/>
</dbReference>
<evidence type="ECO:0000256" key="11">
    <source>
        <dbReference type="ARBA" id="ARBA00022777"/>
    </source>
</evidence>
<dbReference type="InterPro" id="IPR041619">
    <property type="entry name" value="NAPRTase_C"/>
</dbReference>
<dbReference type="InterPro" id="IPR003661">
    <property type="entry name" value="HisK_dim/P_dom"/>
</dbReference>
<dbReference type="SUPFAM" id="SSF55785">
    <property type="entry name" value="PYP-like sensor domain (PAS domain)"/>
    <property type="match status" value="1"/>
</dbReference>
<evidence type="ECO:0000256" key="2">
    <source>
        <dbReference type="ARBA" id="ARBA00010897"/>
    </source>
</evidence>
<feature type="transmembrane region" description="Helical" evidence="18">
    <location>
        <begin position="343"/>
        <end position="364"/>
    </location>
</feature>